<feature type="compositionally biased region" description="Basic and acidic residues" evidence="1">
    <location>
        <begin position="1096"/>
        <end position="1108"/>
    </location>
</feature>
<feature type="domain" description="VWFA" evidence="3">
    <location>
        <begin position="29"/>
        <end position="197"/>
    </location>
</feature>
<dbReference type="CDD" id="cd00198">
    <property type="entry name" value="vWFA"/>
    <property type="match status" value="1"/>
</dbReference>
<dbReference type="Pfam" id="PF00092">
    <property type="entry name" value="VWA"/>
    <property type="match status" value="1"/>
</dbReference>
<dbReference type="Pfam" id="PF01607">
    <property type="entry name" value="CBM_14"/>
    <property type="match status" value="1"/>
</dbReference>
<reference evidence="5 6" key="1">
    <citation type="journal article" date="2017" name="Nat. Ecol. Evol.">
        <title>Scallop genome provides insights into evolution of bilaterian karyotype and development.</title>
        <authorList>
            <person name="Wang S."/>
            <person name="Zhang J."/>
            <person name="Jiao W."/>
            <person name="Li J."/>
            <person name="Xun X."/>
            <person name="Sun Y."/>
            <person name="Guo X."/>
            <person name="Huan P."/>
            <person name="Dong B."/>
            <person name="Zhang L."/>
            <person name="Hu X."/>
            <person name="Sun X."/>
            <person name="Wang J."/>
            <person name="Zhao C."/>
            <person name="Wang Y."/>
            <person name="Wang D."/>
            <person name="Huang X."/>
            <person name="Wang R."/>
            <person name="Lv J."/>
            <person name="Li Y."/>
            <person name="Zhang Z."/>
            <person name="Liu B."/>
            <person name="Lu W."/>
            <person name="Hui Y."/>
            <person name="Liang J."/>
            <person name="Zhou Z."/>
            <person name="Hou R."/>
            <person name="Li X."/>
            <person name="Liu Y."/>
            <person name="Li H."/>
            <person name="Ning X."/>
            <person name="Lin Y."/>
            <person name="Zhao L."/>
            <person name="Xing Q."/>
            <person name="Dou J."/>
            <person name="Li Y."/>
            <person name="Mao J."/>
            <person name="Guo H."/>
            <person name="Dou H."/>
            <person name="Li T."/>
            <person name="Mu C."/>
            <person name="Jiang W."/>
            <person name="Fu Q."/>
            <person name="Fu X."/>
            <person name="Miao Y."/>
            <person name="Liu J."/>
            <person name="Yu Q."/>
            <person name="Li R."/>
            <person name="Liao H."/>
            <person name="Li X."/>
            <person name="Kong Y."/>
            <person name="Jiang Z."/>
            <person name="Chourrout D."/>
            <person name="Li R."/>
            <person name="Bao Z."/>
        </authorList>
    </citation>
    <scope>NUCLEOTIDE SEQUENCE [LARGE SCALE GENOMIC DNA]</scope>
    <source>
        <strain evidence="5 6">PY_sf001</strain>
    </source>
</reference>
<dbReference type="InterPro" id="IPR036465">
    <property type="entry name" value="vWFA_dom_sf"/>
</dbReference>
<evidence type="ECO:0000256" key="2">
    <source>
        <dbReference type="SAM" id="SignalP"/>
    </source>
</evidence>
<dbReference type="SUPFAM" id="SSF53300">
    <property type="entry name" value="vWA-like"/>
    <property type="match status" value="1"/>
</dbReference>
<dbReference type="GO" id="GO:0008061">
    <property type="term" value="F:chitin binding"/>
    <property type="evidence" value="ECO:0007669"/>
    <property type="project" value="InterPro"/>
</dbReference>
<keyword evidence="6" id="KW-1185">Reference proteome</keyword>
<organism evidence="5 6">
    <name type="scientific">Mizuhopecten yessoensis</name>
    <name type="common">Japanese scallop</name>
    <name type="synonym">Patinopecten yessoensis</name>
    <dbReference type="NCBI Taxonomy" id="6573"/>
    <lineage>
        <taxon>Eukaryota</taxon>
        <taxon>Metazoa</taxon>
        <taxon>Spiralia</taxon>
        <taxon>Lophotrochozoa</taxon>
        <taxon>Mollusca</taxon>
        <taxon>Bivalvia</taxon>
        <taxon>Autobranchia</taxon>
        <taxon>Pteriomorphia</taxon>
        <taxon>Pectinida</taxon>
        <taxon>Pectinoidea</taxon>
        <taxon>Pectinidae</taxon>
        <taxon>Mizuhopecten</taxon>
    </lineage>
</organism>
<dbReference type="OrthoDB" id="6146172at2759"/>
<dbReference type="Proteomes" id="UP000242188">
    <property type="component" value="Unassembled WGS sequence"/>
</dbReference>
<dbReference type="InterPro" id="IPR036508">
    <property type="entry name" value="Chitin-bd_dom_sf"/>
</dbReference>
<dbReference type="InterPro" id="IPR050525">
    <property type="entry name" value="ECM_Assembly_Org"/>
</dbReference>
<sequence length="1120" mass="124409">MTGPKLSGCMALFLFLVEYTAANCALKLDLVFIIDGTSAVSPHDFSKLKQAVLALLRCMHERDQVHAGVIVYGSTLARPIPLSGDRNKLVELENINPPMGEPETHIALLNGRALFRKRGRAEVRKVAVFVTSGLGNFVQETIQQAAHAREEGYRLFVVTLADGVEGADQLPWQPGDIFKLKNVNEMVEELGKIARKICTVAHAEPIKPLVSIISASPLARPPIKSHGDIAVALSRGNTNIDIKGACSESIMVEGVGYARHPTECEKFIQCFLKESGVWYNKVQSCGVGEFWDHALLACRIAEVVDCPNDRCKDPSVTSVPHSDNCRAYYHCETGRSVGQCCPNGSSFVSERGCVNHTTCSQECQLEVIPKPGFCDRAPVFGRPKVYSQYVGTGSFWIEMLCANGSWYNDRKCGCFEKIMKPWDTEINNRNSICRPEVYLPFCGGLMDQSGHDNVIENEGDRVFVIDGKAYFNGHSTLYIPSFSDAHYGDSVVIKLKYKMANRTPEGGGDHTEQYGDFDYYNSNDESYGFNDEYDQDEDDKLYRTMALVSNGDCDNDYTWSGSCYENPTITIATNRRTTIFDVQTSEDEHETQMEVHKKHDKTLHDDVDYYDDEYYSYLFENRFHDDSNNCTNDTWDDEWRTVMFLVHNNTFSVYDNNLHDQSPVSGFVKTTSAGLQFGQGSGFRNFKGYMDEIYVYLCRPDDAILFDNVNNTETGYTTSELNIEEATREIYPDVRTYPKTSIGTTEVEISRDALVSRSSVMTESTVTEYDQLYLTRIIAEALDSEFSTTTETMDLPEVTSLEDNSTSFKESVTAFFDSEATLKNSASTLSITSSSIIDITSSSETEITSNSLSDSSSMSSDAKQPIVGNTETFIETSSIALNTSYQTTFVPAVKDYSTGSKLPLIDGELKNLNNVTSVTDMLERSDSYNSSYEYNITTQSPFVDNTKVTDNITIPNITLRDIVLKNNSLISLITGKNIDLNSKKNASNLDLGNETLQLLNNSESKGNHCCINSNLHGATGMHNQTAQSVLKTNGAIIHNENGQHSDNEGRIAGNNSLTMAIQTTDRPTPGDTTVPGSAVTQSFKFTNWLFAKYGSDYRSENGRSRGTDSETNVTSSRPEN</sequence>
<dbReference type="GO" id="GO:0005576">
    <property type="term" value="C:extracellular region"/>
    <property type="evidence" value="ECO:0007669"/>
    <property type="project" value="InterPro"/>
</dbReference>
<dbReference type="PANTHER" id="PTHR24020">
    <property type="entry name" value="COLLAGEN ALPHA"/>
    <property type="match status" value="1"/>
</dbReference>
<feature type="region of interest" description="Disordered" evidence="1">
    <location>
        <begin position="1096"/>
        <end position="1120"/>
    </location>
</feature>
<dbReference type="EMBL" id="NEDP02003676">
    <property type="protein sequence ID" value="OWF48123.1"/>
    <property type="molecule type" value="Genomic_DNA"/>
</dbReference>
<comment type="caution">
    <text evidence="5">The sequence shown here is derived from an EMBL/GenBank/DDBJ whole genome shotgun (WGS) entry which is preliminary data.</text>
</comment>
<feature type="domain" description="Chitin-binding type-2" evidence="4">
    <location>
        <begin position="243"/>
        <end position="308"/>
    </location>
</feature>
<dbReference type="Gene3D" id="2.170.140.10">
    <property type="entry name" value="Chitin binding domain"/>
    <property type="match status" value="1"/>
</dbReference>
<evidence type="ECO:0000256" key="1">
    <source>
        <dbReference type="SAM" id="MobiDB-lite"/>
    </source>
</evidence>
<dbReference type="Gene3D" id="3.40.50.410">
    <property type="entry name" value="von Willebrand factor, type A domain"/>
    <property type="match status" value="1"/>
</dbReference>
<evidence type="ECO:0000259" key="3">
    <source>
        <dbReference type="PROSITE" id="PS50234"/>
    </source>
</evidence>
<dbReference type="PROSITE" id="PS50940">
    <property type="entry name" value="CHIT_BIND_II"/>
    <property type="match status" value="1"/>
</dbReference>
<dbReference type="SUPFAM" id="SSF57625">
    <property type="entry name" value="Invertebrate chitin-binding proteins"/>
    <property type="match status" value="1"/>
</dbReference>
<dbReference type="PROSITE" id="PS50234">
    <property type="entry name" value="VWFA"/>
    <property type="match status" value="1"/>
</dbReference>
<protein>
    <submittedName>
        <fullName evidence="5">Protein PIF</fullName>
    </submittedName>
</protein>
<accession>A0A210QH87</accession>
<dbReference type="AlphaFoldDB" id="A0A210QH87"/>
<name>A0A210QH87_MIZYE</name>
<evidence type="ECO:0000313" key="5">
    <source>
        <dbReference type="EMBL" id="OWF48123.1"/>
    </source>
</evidence>
<evidence type="ECO:0000313" key="6">
    <source>
        <dbReference type="Proteomes" id="UP000242188"/>
    </source>
</evidence>
<gene>
    <name evidence="5" type="ORF">KP79_PYT07929</name>
</gene>
<dbReference type="SMART" id="SM00327">
    <property type="entry name" value="VWA"/>
    <property type="match status" value="1"/>
</dbReference>
<dbReference type="InterPro" id="IPR002557">
    <property type="entry name" value="Chitin-bd_dom"/>
</dbReference>
<feature type="compositionally biased region" description="Polar residues" evidence="1">
    <location>
        <begin position="1109"/>
        <end position="1120"/>
    </location>
</feature>
<proteinExistence type="predicted"/>
<feature type="signal peptide" evidence="2">
    <location>
        <begin position="1"/>
        <end position="22"/>
    </location>
</feature>
<keyword evidence="2" id="KW-0732">Signal</keyword>
<feature type="chain" id="PRO_5012871681" evidence="2">
    <location>
        <begin position="23"/>
        <end position="1120"/>
    </location>
</feature>
<dbReference type="SMART" id="SM00494">
    <property type="entry name" value="ChtBD2"/>
    <property type="match status" value="2"/>
</dbReference>
<evidence type="ECO:0000259" key="4">
    <source>
        <dbReference type="PROSITE" id="PS50940"/>
    </source>
</evidence>
<dbReference type="InterPro" id="IPR002035">
    <property type="entry name" value="VWF_A"/>
</dbReference>